<evidence type="ECO:0000256" key="4">
    <source>
        <dbReference type="ARBA" id="ARBA00015561"/>
    </source>
</evidence>
<feature type="transmembrane region" description="Helical" evidence="14">
    <location>
        <begin position="6"/>
        <end position="26"/>
    </location>
</feature>
<organism evidence="15 16">
    <name type="scientific">Hydnum rufescens UP504</name>
    <dbReference type="NCBI Taxonomy" id="1448309"/>
    <lineage>
        <taxon>Eukaryota</taxon>
        <taxon>Fungi</taxon>
        <taxon>Dikarya</taxon>
        <taxon>Basidiomycota</taxon>
        <taxon>Agaricomycotina</taxon>
        <taxon>Agaricomycetes</taxon>
        <taxon>Cantharellales</taxon>
        <taxon>Hydnaceae</taxon>
        <taxon>Hydnum</taxon>
    </lineage>
</organism>
<dbReference type="AlphaFoldDB" id="A0A9P6AWT7"/>
<dbReference type="PANTHER" id="PTHR12646:SF0">
    <property type="entry name" value="DOL-P-MAN:MAN(5)GLCNAC(2)-PP-DOL ALPHA-1,3-MANNOSYLTRANSFERASE"/>
    <property type="match status" value="1"/>
</dbReference>
<comment type="similarity">
    <text evidence="13">Belongs to the glycosyltransferase ALG3 family.</text>
</comment>
<evidence type="ECO:0000256" key="7">
    <source>
        <dbReference type="ARBA" id="ARBA00022692"/>
    </source>
</evidence>
<keyword evidence="6 14" id="KW-0808">Transferase</keyword>
<dbReference type="InterPro" id="IPR007873">
    <property type="entry name" value="Glycosyltransferase_ALG3"/>
</dbReference>
<comment type="function">
    <text evidence="11 14">Dol-P-Man:Man(5)GlcNAc(2)-PP-Dol alpha-1,3-mannosyltransferase that operates in the biosynthetic pathway of dolichol-linked oligosaccharides, the glycan precursors employed in protein asparagine (N)-glycosylation. The assembly of dolichol-linked oligosaccharides begins on the cytosolic side of the endoplasmic reticulum membrane and finishes in its lumen. The sequential addition of sugars to dolichol pyrophosphate produces dolichol-linked oligosaccharides containing fourteen sugars, including two GlcNAcs, nine mannoses and three glucoses. Once assembled, the oligosaccharide is transferred from the lipid to nascent proteins by oligosaccharyltransferases. In the lumen of the endoplasmic reticulum, adds the first dolichyl beta-D-mannosyl phosphate derived mannose in an alpha-1,3 linkage to Man(5)GlcNAc(2)-PP-dolichol to produce Man(6)GlcNAc(2)-PP-dolichol.</text>
</comment>
<feature type="transmembrane region" description="Helical" evidence="14">
    <location>
        <begin position="131"/>
        <end position="151"/>
    </location>
</feature>
<feature type="transmembrane region" description="Helical" evidence="14">
    <location>
        <begin position="192"/>
        <end position="214"/>
    </location>
</feature>
<keyword evidence="5 14" id="KW-0328">Glycosyltransferase</keyword>
<keyword evidence="16" id="KW-1185">Reference proteome</keyword>
<reference evidence="15" key="1">
    <citation type="journal article" date="2020" name="Nat. Commun.">
        <title>Large-scale genome sequencing of mycorrhizal fungi provides insights into the early evolution of symbiotic traits.</title>
        <authorList>
            <person name="Miyauchi S."/>
            <person name="Kiss E."/>
            <person name="Kuo A."/>
            <person name="Drula E."/>
            <person name="Kohler A."/>
            <person name="Sanchez-Garcia M."/>
            <person name="Morin E."/>
            <person name="Andreopoulos B."/>
            <person name="Barry K.W."/>
            <person name="Bonito G."/>
            <person name="Buee M."/>
            <person name="Carver A."/>
            <person name="Chen C."/>
            <person name="Cichocki N."/>
            <person name="Clum A."/>
            <person name="Culley D."/>
            <person name="Crous P.W."/>
            <person name="Fauchery L."/>
            <person name="Girlanda M."/>
            <person name="Hayes R.D."/>
            <person name="Keri Z."/>
            <person name="LaButti K."/>
            <person name="Lipzen A."/>
            <person name="Lombard V."/>
            <person name="Magnuson J."/>
            <person name="Maillard F."/>
            <person name="Murat C."/>
            <person name="Nolan M."/>
            <person name="Ohm R.A."/>
            <person name="Pangilinan J."/>
            <person name="Pereira M.F."/>
            <person name="Perotto S."/>
            <person name="Peter M."/>
            <person name="Pfister S."/>
            <person name="Riley R."/>
            <person name="Sitrit Y."/>
            <person name="Stielow J.B."/>
            <person name="Szollosi G."/>
            <person name="Zifcakova L."/>
            <person name="Stursova M."/>
            <person name="Spatafora J.W."/>
            <person name="Tedersoo L."/>
            <person name="Vaario L.M."/>
            <person name="Yamada A."/>
            <person name="Yan M."/>
            <person name="Wang P."/>
            <person name="Xu J."/>
            <person name="Bruns T."/>
            <person name="Baldrian P."/>
            <person name="Vilgalys R."/>
            <person name="Dunand C."/>
            <person name="Henrissat B."/>
            <person name="Grigoriev I.V."/>
            <person name="Hibbett D."/>
            <person name="Nagy L.G."/>
            <person name="Martin F.M."/>
        </authorList>
    </citation>
    <scope>NUCLEOTIDE SEQUENCE</scope>
    <source>
        <strain evidence="15">UP504</strain>
    </source>
</reference>
<evidence type="ECO:0000256" key="3">
    <source>
        <dbReference type="ARBA" id="ARBA00011964"/>
    </source>
</evidence>
<feature type="transmembrane region" description="Helical" evidence="14">
    <location>
        <begin position="163"/>
        <end position="186"/>
    </location>
</feature>
<sequence length="402" mass="45540">MRSQKYFWHIAALTMIADAILTQFIIRFVPYTEIDFTTYMRHIDVYLTGERNYTLLEGPSGPLVYPAGHVFVHRILHSITSAGDDIRIAQLIYSFLYLLGQFLCLAIFDAFGTIPTWVLPLLTLSKRLHSIYVLRLFNDCWAMPTLYAAILAYCKGYFSTGSILLSIALSVKMNILLYVPGVLVIIVKSCGVFQTIYHVIVILAVQILLAIPFLKEYPREYLQNAFQFSRAFLFKWTVNWRFVPESVFLSRAFGLSLLGAHLTILMAFALARWCQNDGGALRVLQRGLRRPSLAAGVVPVTPDDIVTIIFTCNLIGILCARSLHYQFYAWYAQQLPFLAWRTQFPVAIKLILLGCIEYAWNVFPSTNVSSAVLLASHLTLLIGIWCAYPIGGRNADQTHKTE</sequence>
<proteinExistence type="inferred from homology"/>
<dbReference type="OrthoDB" id="20028at2759"/>
<comment type="subcellular location">
    <subcellularLocation>
        <location evidence="1 14">Endoplasmic reticulum membrane</location>
        <topology evidence="1 14">Multi-pass membrane protein</topology>
    </subcellularLocation>
</comment>
<protein>
    <recommendedName>
        <fullName evidence="4 14">Dol-P-Man:Man(5)GlcNAc(2)-PP-Dol alpha-1,3-mannosyltransferase</fullName>
        <ecNumber evidence="3 14">2.4.1.258</ecNumber>
    </recommendedName>
    <alternativeName>
        <fullName evidence="14">Dol-P-Man-dependent alpha(1-3)-mannosyltransferase</fullName>
    </alternativeName>
</protein>
<feature type="transmembrane region" description="Helical" evidence="14">
    <location>
        <begin position="95"/>
        <end position="119"/>
    </location>
</feature>
<evidence type="ECO:0000256" key="13">
    <source>
        <dbReference type="ARBA" id="ARBA00093457"/>
    </source>
</evidence>
<keyword evidence="8 14" id="KW-0256">Endoplasmic reticulum</keyword>
<feature type="transmembrane region" description="Helical" evidence="14">
    <location>
        <begin position="344"/>
        <end position="363"/>
    </location>
</feature>
<comment type="pathway">
    <text evidence="2 14">Protein modification; protein glycosylation.</text>
</comment>
<dbReference type="GO" id="GO:0052925">
    <property type="term" value="F:dol-P-Man:Man(5)GlcNAc(2)-PP-Dol alpha-1,3-mannosyltransferase activity"/>
    <property type="evidence" value="ECO:0007669"/>
    <property type="project" value="UniProtKB-EC"/>
</dbReference>
<dbReference type="Pfam" id="PF05208">
    <property type="entry name" value="ALG3"/>
    <property type="match status" value="1"/>
</dbReference>
<feature type="transmembrane region" description="Helical" evidence="14">
    <location>
        <begin position="248"/>
        <end position="271"/>
    </location>
</feature>
<comment type="catalytic activity">
    <reaction evidence="12 14">
        <text>an alpha-D-Man-(1-&gt;2)-alpha-D-Man-(1-&gt;2)-alpha-D-Man-(1-&gt;3)-[alpha-D-Man-(1-&gt;6)]-beta-D-Man-(1-&gt;4)-beta-D-GlcNAc-(1-&gt;4)-alpha-D-GlcNAc-diphospho-di-trans,poly-cis-dolichol + a di-trans,poly-cis-dolichyl beta-D-mannosyl phosphate = an alpha-D-Man-(1-&gt;2)-alpha-D-Man-(1-&gt;2)-alpha-D-Man-(1-&gt;3)-[alpha-D-Man-(1-&gt;3)-alpha-D-Man-(1-&gt;6)]-beta-D-Man-(1-&gt;4)-beta-D-GlcNAc-(1-&gt;4)-alpha-D-GlcNAc-diphospho-di-trans,poly-cis-dolichol + a di-trans,poly-cis-dolichyl phosphate + H(+)</text>
        <dbReference type="Rhea" id="RHEA:29527"/>
        <dbReference type="Rhea" id="RHEA-COMP:19498"/>
        <dbReference type="Rhea" id="RHEA-COMP:19501"/>
        <dbReference type="Rhea" id="RHEA-COMP:19516"/>
        <dbReference type="Rhea" id="RHEA-COMP:19517"/>
        <dbReference type="ChEBI" id="CHEBI:15378"/>
        <dbReference type="ChEBI" id="CHEBI:57683"/>
        <dbReference type="ChEBI" id="CHEBI:58211"/>
        <dbReference type="ChEBI" id="CHEBI:132515"/>
        <dbReference type="ChEBI" id="CHEBI:132516"/>
        <dbReference type="EC" id="2.4.1.258"/>
    </reaction>
    <physiologicalReaction direction="left-to-right" evidence="12 14">
        <dbReference type="Rhea" id="RHEA:29528"/>
    </physiologicalReaction>
</comment>
<evidence type="ECO:0000256" key="12">
    <source>
        <dbReference type="ARBA" id="ARBA00049506"/>
    </source>
</evidence>
<name>A0A9P6AWT7_9AGAM</name>
<dbReference type="PANTHER" id="PTHR12646">
    <property type="entry name" value="NOT56 - RELATED"/>
    <property type="match status" value="1"/>
</dbReference>
<evidence type="ECO:0000256" key="6">
    <source>
        <dbReference type="ARBA" id="ARBA00022679"/>
    </source>
</evidence>
<dbReference type="EC" id="2.4.1.258" evidence="3 14"/>
<comment type="caution">
    <text evidence="15">The sequence shown here is derived from an EMBL/GenBank/DDBJ whole genome shotgun (WGS) entry which is preliminary data.</text>
</comment>
<evidence type="ECO:0000256" key="14">
    <source>
        <dbReference type="RuleBase" id="RU364047"/>
    </source>
</evidence>
<dbReference type="EMBL" id="MU128974">
    <property type="protein sequence ID" value="KAF9513335.1"/>
    <property type="molecule type" value="Genomic_DNA"/>
</dbReference>
<feature type="transmembrane region" description="Helical" evidence="14">
    <location>
        <begin position="369"/>
        <end position="390"/>
    </location>
</feature>
<keyword evidence="9 14" id="KW-1133">Transmembrane helix</keyword>
<evidence type="ECO:0000256" key="5">
    <source>
        <dbReference type="ARBA" id="ARBA00022676"/>
    </source>
</evidence>
<accession>A0A9P6AWT7</accession>
<evidence type="ECO:0000256" key="10">
    <source>
        <dbReference type="ARBA" id="ARBA00023136"/>
    </source>
</evidence>
<dbReference type="GO" id="GO:0005789">
    <property type="term" value="C:endoplasmic reticulum membrane"/>
    <property type="evidence" value="ECO:0007669"/>
    <property type="project" value="UniProtKB-SubCell"/>
</dbReference>
<evidence type="ECO:0000256" key="1">
    <source>
        <dbReference type="ARBA" id="ARBA00004477"/>
    </source>
</evidence>
<evidence type="ECO:0000256" key="11">
    <source>
        <dbReference type="ARBA" id="ARBA00044743"/>
    </source>
</evidence>
<keyword evidence="7 14" id="KW-0812">Transmembrane</keyword>
<keyword evidence="10 14" id="KW-0472">Membrane</keyword>
<dbReference type="Proteomes" id="UP000886523">
    <property type="component" value="Unassembled WGS sequence"/>
</dbReference>
<evidence type="ECO:0000313" key="16">
    <source>
        <dbReference type="Proteomes" id="UP000886523"/>
    </source>
</evidence>
<gene>
    <name evidence="15" type="ORF">BS47DRAFT_1344419</name>
</gene>
<evidence type="ECO:0000313" key="15">
    <source>
        <dbReference type="EMBL" id="KAF9513335.1"/>
    </source>
</evidence>
<evidence type="ECO:0000256" key="2">
    <source>
        <dbReference type="ARBA" id="ARBA00004922"/>
    </source>
</evidence>
<evidence type="ECO:0000256" key="8">
    <source>
        <dbReference type="ARBA" id="ARBA00022824"/>
    </source>
</evidence>
<evidence type="ECO:0000256" key="9">
    <source>
        <dbReference type="ARBA" id="ARBA00022989"/>
    </source>
</evidence>